<keyword evidence="4 6" id="KW-1133">Transmembrane helix</keyword>
<comment type="subcellular location">
    <subcellularLocation>
        <location evidence="1">Cell membrane</location>
        <topology evidence="1">Multi-pass membrane protein</topology>
    </subcellularLocation>
</comment>
<dbReference type="OrthoDB" id="9814461at2"/>
<evidence type="ECO:0000313" key="7">
    <source>
        <dbReference type="EMBL" id="TQL69177.1"/>
    </source>
</evidence>
<sequence>MDILEILRAGLQQALGPQAIVFALAAIGLNIHFGYTGLLNFGQAGFVAAGAYGLAVTVVTFEAPFIVGIVMAIVAPIVLAVILGLPTLRLRADYLAIVTIASAEVLRFVFGSVEMKDTFGGSNGLTGFAKPFQDANPYSSGLDLGVVAFGRNDLWSLTVGWILVALSCVLVWALMRSPWGRVLRSIREDEDAVRSLGKNVFAYKMQALALGGVIGGLGGLFLALKQASVVPTDYSTLMTFYAFAALLLGGAARVMGPVIGAILFWFLIAALGSFFSQSAGAGGWIPTVIMTDTQASLIRYIMLGLAIMLLMIFRPQGIFGDRREIAIDGR</sequence>
<evidence type="ECO:0000256" key="2">
    <source>
        <dbReference type="ARBA" id="ARBA00022475"/>
    </source>
</evidence>
<dbReference type="EMBL" id="VFOV01000001">
    <property type="protein sequence ID" value="TQL69177.1"/>
    <property type="molecule type" value="Genomic_DNA"/>
</dbReference>
<keyword evidence="5 6" id="KW-0472">Membrane</keyword>
<dbReference type="Pfam" id="PF02653">
    <property type="entry name" value="BPD_transp_2"/>
    <property type="match status" value="1"/>
</dbReference>
<organism evidence="7 8">
    <name type="scientific">Nocardioides albertanoniae</name>
    <dbReference type="NCBI Taxonomy" id="1175486"/>
    <lineage>
        <taxon>Bacteria</taxon>
        <taxon>Bacillati</taxon>
        <taxon>Actinomycetota</taxon>
        <taxon>Actinomycetes</taxon>
        <taxon>Propionibacteriales</taxon>
        <taxon>Nocardioidaceae</taxon>
        <taxon>Nocardioides</taxon>
    </lineage>
</organism>
<feature type="transmembrane region" description="Helical" evidence="6">
    <location>
        <begin position="38"/>
        <end position="59"/>
    </location>
</feature>
<feature type="transmembrane region" description="Helical" evidence="6">
    <location>
        <begin position="92"/>
        <end position="110"/>
    </location>
</feature>
<protein>
    <submittedName>
        <fullName evidence="7">Amino acid/amide ABC transporter membrane protein 2 (HAAT family)</fullName>
    </submittedName>
</protein>
<keyword evidence="3 6" id="KW-0812">Transmembrane</keyword>
<reference evidence="7 8" key="1">
    <citation type="submission" date="2019-06" db="EMBL/GenBank/DDBJ databases">
        <title>Sequencing the genomes of 1000 actinobacteria strains.</title>
        <authorList>
            <person name="Klenk H.-P."/>
        </authorList>
    </citation>
    <scope>NUCLEOTIDE SEQUENCE [LARGE SCALE GENOMIC DNA]</scope>
    <source>
        <strain evidence="7 8">DSM 25218</strain>
    </source>
</reference>
<feature type="transmembrane region" description="Helical" evidence="6">
    <location>
        <begin position="236"/>
        <end position="255"/>
    </location>
</feature>
<dbReference type="InterPro" id="IPR001851">
    <property type="entry name" value="ABC_transp_permease"/>
</dbReference>
<keyword evidence="2" id="KW-1003">Cell membrane</keyword>
<evidence type="ECO:0000256" key="3">
    <source>
        <dbReference type="ARBA" id="ARBA00022692"/>
    </source>
</evidence>
<dbReference type="GO" id="GO:0005886">
    <property type="term" value="C:plasma membrane"/>
    <property type="evidence" value="ECO:0007669"/>
    <property type="project" value="UniProtKB-SubCell"/>
</dbReference>
<dbReference type="InterPro" id="IPR043428">
    <property type="entry name" value="LivM-like"/>
</dbReference>
<evidence type="ECO:0000256" key="4">
    <source>
        <dbReference type="ARBA" id="ARBA00022989"/>
    </source>
</evidence>
<gene>
    <name evidence="7" type="ORF">FB381_3079</name>
</gene>
<dbReference type="PANTHER" id="PTHR30482">
    <property type="entry name" value="HIGH-AFFINITY BRANCHED-CHAIN AMINO ACID TRANSPORT SYSTEM PERMEASE"/>
    <property type="match status" value="1"/>
</dbReference>
<name>A0A543A986_9ACTN</name>
<evidence type="ECO:0000256" key="5">
    <source>
        <dbReference type="ARBA" id="ARBA00023136"/>
    </source>
</evidence>
<feature type="transmembrane region" description="Helical" evidence="6">
    <location>
        <begin position="65"/>
        <end position="85"/>
    </location>
</feature>
<evidence type="ECO:0000313" key="8">
    <source>
        <dbReference type="Proteomes" id="UP000320209"/>
    </source>
</evidence>
<dbReference type="RefSeq" id="WP_141781078.1">
    <property type="nucleotide sequence ID" value="NZ_VFOV01000001.1"/>
</dbReference>
<evidence type="ECO:0000256" key="1">
    <source>
        <dbReference type="ARBA" id="ARBA00004651"/>
    </source>
</evidence>
<keyword evidence="8" id="KW-1185">Reference proteome</keyword>
<feature type="transmembrane region" description="Helical" evidence="6">
    <location>
        <begin position="154"/>
        <end position="175"/>
    </location>
</feature>
<dbReference type="Proteomes" id="UP000320209">
    <property type="component" value="Unassembled WGS sequence"/>
</dbReference>
<dbReference type="CDD" id="cd06581">
    <property type="entry name" value="TM_PBP1_LivM_like"/>
    <property type="match status" value="1"/>
</dbReference>
<evidence type="ECO:0000256" key="6">
    <source>
        <dbReference type="SAM" id="Phobius"/>
    </source>
</evidence>
<feature type="transmembrane region" description="Helical" evidence="6">
    <location>
        <begin position="262"/>
        <end position="285"/>
    </location>
</feature>
<feature type="transmembrane region" description="Helical" evidence="6">
    <location>
        <begin position="207"/>
        <end position="224"/>
    </location>
</feature>
<dbReference type="GO" id="GO:0015658">
    <property type="term" value="F:branched-chain amino acid transmembrane transporter activity"/>
    <property type="evidence" value="ECO:0007669"/>
    <property type="project" value="InterPro"/>
</dbReference>
<proteinExistence type="predicted"/>
<feature type="transmembrane region" description="Helical" evidence="6">
    <location>
        <begin position="14"/>
        <end position="31"/>
    </location>
</feature>
<feature type="transmembrane region" description="Helical" evidence="6">
    <location>
        <begin position="297"/>
        <end position="313"/>
    </location>
</feature>
<accession>A0A543A986</accession>
<dbReference type="PANTHER" id="PTHR30482:SF10">
    <property type="entry name" value="HIGH-AFFINITY BRANCHED-CHAIN AMINO ACID TRANSPORT PROTEIN BRAE"/>
    <property type="match status" value="1"/>
</dbReference>
<comment type="caution">
    <text evidence="7">The sequence shown here is derived from an EMBL/GenBank/DDBJ whole genome shotgun (WGS) entry which is preliminary data.</text>
</comment>
<dbReference type="AlphaFoldDB" id="A0A543A986"/>